<protein>
    <submittedName>
        <fullName evidence="1">Uncharacterized protein</fullName>
    </submittedName>
</protein>
<organism evidence="1 2">
    <name type="scientific">Fusarium venenatum</name>
    <dbReference type="NCBI Taxonomy" id="56646"/>
    <lineage>
        <taxon>Eukaryota</taxon>
        <taxon>Fungi</taxon>
        <taxon>Dikarya</taxon>
        <taxon>Ascomycota</taxon>
        <taxon>Pezizomycotina</taxon>
        <taxon>Sordariomycetes</taxon>
        <taxon>Hypocreomycetidae</taxon>
        <taxon>Hypocreales</taxon>
        <taxon>Nectriaceae</taxon>
        <taxon>Fusarium</taxon>
    </lineage>
</organism>
<keyword evidence="2" id="KW-1185">Reference proteome</keyword>
<dbReference type="OrthoDB" id="10458640at2759"/>
<sequence>MDFFQEVDGELVTGINCQLPGGCSDEFNQMGADEVWGQDGMIKEQCLMQDLEGDIKPLFSIIEIRPTHFFKVGDEGIYGFSENTGEFFKTKDPDNVVGIVGRLKEAELMVAALLTEPMSLSLD</sequence>
<dbReference type="AlphaFoldDB" id="A0A2L2TKN0"/>
<reference evidence="2" key="1">
    <citation type="submission" date="2014-10" db="EMBL/GenBank/DDBJ databases">
        <authorList>
            <person name="King R."/>
        </authorList>
    </citation>
    <scope>NUCLEOTIDE SEQUENCE [LARGE SCALE GENOMIC DNA]</scope>
    <source>
        <strain evidence="2">A3/5</strain>
    </source>
</reference>
<evidence type="ECO:0000313" key="1">
    <source>
        <dbReference type="EMBL" id="CEI63676.1"/>
    </source>
</evidence>
<name>A0A2L2TKN0_9HYPO</name>
<accession>A0A2L2TKN0</accession>
<dbReference type="EMBL" id="LN649229">
    <property type="protein sequence ID" value="CEI63676.1"/>
    <property type="molecule type" value="Genomic_DNA"/>
</dbReference>
<dbReference type="Proteomes" id="UP000245910">
    <property type="component" value="Chromosome I"/>
</dbReference>
<evidence type="ECO:0000313" key="2">
    <source>
        <dbReference type="Proteomes" id="UP000245910"/>
    </source>
</evidence>
<proteinExistence type="predicted"/>